<evidence type="ECO:0000313" key="4">
    <source>
        <dbReference type="EMBL" id="MBE6059902.1"/>
    </source>
</evidence>
<dbReference type="SUPFAM" id="SSF46565">
    <property type="entry name" value="Chaperone J-domain"/>
    <property type="match status" value="1"/>
</dbReference>
<dbReference type="InterPro" id="IPR050817">
    <property type="entry name" value="DjlA_DnaK_co-chaperone"/>
</dbReference>
<dbReference type="AlphaFoldDB" id="A0A927W9Y5"/>
<dbReference type="Pfam" id="PF00226">
    <property type="entry name" value="DnaJ"/>
    <property type="match status" value="1"/>
</dbReference>
<dbReference type="SMART" id="SM00271">
    <property type="entry name" value="DnaJ"/>
    <property type="match status" value="1"/>
</dbReference>
<dbReference type="PANTHER" id="PTHR24074">
    <property type="entry name" value="CO-CHAPERONE PROTEIN DJLA"/>
    <property type="match status" value="1"/>
</dbReference>
<name>A0A927W9Y5_9CLOT</name>
<dbReference type="InterPro" id="IPR001623">
    <property type="entry name" value="DnaJ_domain"/>
</dbReference>
<feature type="domain" description="J" evidence="3">
    <location>
        <begin position="3"/>
        <end position="72"/>
    </location>
</feature>
<evidence type="ECO:0000259" key="3">
    <source>
        <dbReference type="PROSITE" id="PS50076"/>
    </source>
</evidence>
<accession>A0A927W9Y5</accession>
<dbReference type="GO" id="GO:0006260">
    <property type="term" value="P:DNA replication"/>
    <property type="evidence" value="ECO:0007669"/>
    <property type="project" value="UniProtKB-KW"/>
</dbReference>
<sequence>MKNPYEVLGVKENASQDEIKRAYRELVKQYHPDKYVDNPLKDLAEEKLREINEAYDTLSKKSNFNNSSSNYGNTSSNYGGSSNSYNDPNLQSVRLDINRGNIGGAEAKLNAITNRTAEWNFLMGVVHLRKGWYDSANNLINTACRMDPNNFEYKQMLNQLNHTQNTYRSNYYGQRNSSNDMCSICFKIWALDTCCECMGGDCI</sequence>
<dbReference type="PRINTS" id="PR00625">
    <property type="entry name" value="JDOMAIN"/>
</dbReference>
<feature type="region of interest" description="Disordered" evidence="2">
    <location>
        <begin position="62"/>
        <end position="85"/>
    </location>
</feature>
<dbReference type="SUPFAM" id="SSF48452">
    <property type="entry name" value="TPR-like"/>
    <property type="match status" value="1"/>
</dbReference>
<dbReference type="Proteomes" id="UP000768462">
    <property type="component" value="Unassembled WGS sequence"/>
</dbReference>
<reference evidence="4" key="1">
    <citation type="submission" date="2019-04" db="EMBL/GenBank/DDBJ databases">
        <title>Evolution of Biomass-Degrading Anaerobic Consortia Revealed by Metagenomics.</title>
        <authorList>
            <person name="Peng X."/>
        </authorList>
    </citation>
    <scope>NUCLEOTIDE SEQUENCE</scope>
    <source>
        <strain evidence="4">SIG254</strain>
    </source>
</reference>
<dbReference type="Gene3D" id="1.10.287.110">
    <property type="entry name" value="DnaJ domain"/>
    <property type="match status" value="1"/>
</dbReference>
<dbReference type="PROSITE" id="PS50076">
    <property type="entry name" value="DNAJ_2"/>
    <property type="match status" value="1"/>
</dbReference>
<evidence type="ECO:0000256" key="2">
    <source>
        <dbReference type="SAM" id="MobiDB-lite"/>
    </source>
</evidence>
<comment type="caution">
    <text evidence="4">The sequence shown here is derived from an EMBL/GenBank/DDBJ whole genome shotgun (WGS) entry which is preliminary data.</text>
</comment>
<dbReference type="EMBL" id="SVCM01000077">
    <property type="protein sequence ID" value="MBE6059902.1"/>
    <property type="molecule type" value="Genomic_DNA"/>
</dbReference>
<gene>
    <name evidence="4" type="ORF">E7215_06980</name>
</gene>
<dbReference type="CDD" id="cd06257">
    <property type="entry name" value="DnaJ"/>
    <property type="match status" value="1"/>
</dbReference>
<dbReference type="InterPro" id="IPR011990">
    <property type="entry name" value="TPR-like_helical_dom_sf"/>
</dbReference>
<dbReference type="InterPro" id="IPR036869">
    <property type="entry name" value="J_dom_sf"/>
</dbReference>
<evidence type="ECO:0000256" key="1">
    <source>
        <dbReference type="ARBA" id="ARBA00022705"/>
    </source>
</evidence>
<evidence type="ECO:0000313" key="5">
    <source>
        <dbReference type="Proteomes" id="UP000768462"/>
    </source>
</evidence>
<organism evidence="4 5">
    <name type="scientific">Clostridium sulfidigenes</name>
    <dbReference type="NCBI Taxonomy" id="318464"/>
    <lineage>
        <taxon>Bacteria</taxon>
        <taxon>Bacillati</taxon>
        <taxon>Bacillota</taxon>
        <taxon>Clostridia</taxon>
        <taxon>Eubacteriales</taxon>
        <taxon>Clostridiaceae</taxon>
        <taxon>Clostridium</taxon>
    </lineage>
</organism>
<proteinExistence type="predicted"/>
<protein>
    <submittedName>
        <fullName evidence="4">J domain-containing protein</fullName>
    </submittedName>
</protein>
<keyword evidence="1" id="KW-0235">DNA replication</keyword>